<feature type="compositionally biased region" description="Low complexity" evidence="1">
    <location>
        <begin position="17"/>
        <end position="40"/>
    </location>
</feature>
<feature type="compositionally biased region" description="Low complexity" evidence="1">
    <location>
        <begin position="98"/>
        <end position="112"/>
    </location>
</feature>
<dbReference type="InterPro" id="IPR055319">
    <property type="entry name" value="At5g58720-like"/>
</dbReference>
<gene>
    <name evidence="3" type="ORF">Taro_005177</name>
</gene>
<reference evidence="3" key="1">
    <citation type="submission" date="2017-07" db="EMBL/GenBank/DDBJ databases">
        <title>Taro Niue Genome Assembly and Annotation.</title>
        <authorList>
            <person name="Atibalentja N."/>
            <person name="Keating K."/>
            <person name="Fields C.J."/>
        </authorList>
    </citation>
    <scope>NUCLEOTIDE SEQUENCE</scope>
    <source>
        <strain evidence="3">Niue_2</strain>
        <tissue evidence="3">Leaf</tissue>
    </source>
</reference>
<feature type="region of interest" description="Disordered" evidence="1">
    <location>
        <begin position="1"/>
        <end position="57"/>
    </location>
</feature>
<evidence type="ECO:0000313" key="3">
    <source>
        <dbReference type="EMBL" id="MQL72830.1"/>
    </source>
</evidence>
<name>A0A843TTN4_COLES</name>
<protein>
    <recommendedName>
        <fullName evidence="2">At5g58720/SDE5-like UBA-like domain-containing protein</fullName>
    </recommendedName>
</protein>
<feature type="compositionally biased region" description="Basic residues" evidence="1">
    <location>
        <begin position="1"/>
        <end position="16"/>
    </location>
</feature>
<accession>A0A843TTN4</accession>
<dbReference type="Pfam" id="PF24767">
    <property type="entry name" value="UBA_At5g58720"/>
    <property type="match status" value="1"/>
</dbReference>
<dbReference type="PANTHER" id="PTHR47676:SF1">
    <property type="entry name" value="SMR DOMAIN-CONTAINING PROTEIN"/>
    <property type="match status" value="1"/>
</dbReference>
<keyword evidence="4" id="KW-1185">Reference proteome</keyword>
<dbReference type="OrthoDB" id="3231855at2759"/>
<dbReference type="InterPro" id="IPR056254">
    <property type="entry name" value="At5g58720/SDE5-like_UBA-like"/>
</dbReference>
<dbReference type="PANTHER" id="PTHR47676">
    <property type="entry name" value="OS01G0225100 PROTEIN"/>
    <property type="match status" value="1"/>
</dbReference>
<evidence type="ECO:0000313" key="4">
    <source>
        <dbReference type="Proteomes" id="UP000652761"/>
    </source>
</evidence>
<dbReference type="AlphaFoldDB" id="A0A843TTN4"/>
<dbReference type="EMBL" id="NMUH01000144">
    <property type="protein sequence ID" value="MQL72830.1"/>
    <property type="molecule type" value="Genomic_DNA"/>
</dbReference>
<sequence>MKPPAAKKNRKRKKKGASASAPPQGDAAAAAAAPSAADGGESMEGKEEAAVGGGGGVGDEERVLNWLVDAFSSTSLEQVRSAYLEARGDPLRAADILGTSSEGSMTSESSSSREAPAAEKRIGGSRKQKKVVASTGLVSDVIGRGYGGSVYGEGGRRTVGAWNKGPWNERYTLEEAEEFLCSIVGGTCELDPAVVKDVFGTMKTLEFLA</sequence>
<feature type="region of interest" description="Disordered" evidence="1">
    <location>
        <begin position="98"/>
        <end position="125"/>
    </location>
</feature>
<evidence type="ECO:0000259" key="2">
    <source>
        <dbReference type="Pfam" id="PF24767"/>
    </source>
</evidence>
<feature type="domain" description="At5g58720/SDE5-like UBA-like" evidence="2">
    <location>
        <begin position="60"/>
        <end position="100"/>
    </location>
</feature>
<proteinExistence type="predicted"/>
<comment type="caution">
    <text evidence="3">The sequence shown here is derived from an EMBL/GenBank/DDBJ whole genome shotgun (WGS) entry which is preliminary data.</text>
</comment>
<evidence type="ECO:0000256" key="1">
    <source>
        <dbReference type="SAM" id="MobiDB-lite"/>
    </source>
</evidence>
<dbReference type="Proteomes" id="UP000652761">
    <property type="component" value="Unassembled WGS sequence"/>
</dbReference>
<organism evidence="3 4">
    <name type="scientific">Colocasia esculenta</name>
    <name type="common">Wild taro</name>
    <name type="synonym">Arum esculentum</name>
    <dbReference type="NCBI Taxonomy" id="4460"/>
    <lineage>
        <taxon>Eukaryota</taxon>
        <taxon>Viridiplantae</taxon>
        <taxon>Streptophyta</taxon>
        <taxon>Embryophyta</taxon>
        <taxon>Tracheophyta</taxon>
        <taxon>Spermatophyta</taxon>
        <taxon>Magnoliopsida</taxon>
        <taxon>Liliopsida</taxon>
        <taxon>Araceae</taxon>
        <taxon>Aroideae</taxon>
        <taxon>Colocasieae</taxon>
        <taxon>Colocasia</taxon>
    </lineage>
</organism>